<dbReference type="InterPro" id="IPR009000">
    <property type="entry name" value="Transl_B-barrel_sf"/>
</dbReference>
<keyword evidence="3" id="KW-0687">Ribonucleoprotein</keyword>
<dbReference type="PANTHER" id="PTHR11229">
    <property type="entry name" value="50S RIBOSOMAL PROTEIN L3"/>
    <property type="match status" value="1"/>
</dbReference>
<evidence type="ECO:0000313" key="7">
    <source>
        <dbReference type="Proteomes" id="UP001320245"/>
    </source>
</evidence>
<protein>
    <recommendedName>
        <fullName evidence="4">Large ribosomal subunit protein uL3m</fullName>
    </recommendedName>
</protein>
<dbReference type="GO" id="GO:0006412">
    <property type="term" value="P:translation"/>
    <property type="evidence" value="ECO:0007669"/>
    <property type="project" value="InterPro"/>
</dbReference>
<evidence type="ECO:0000256" key="3">
    <source>
        <dbReference type="ARBA" id="ARBA00023274"/>
    </source>
</evidence>
<dbReference type="Pfam" id="PF00297">
    <property type="entry name" value="Ribosomal_L3"/>
    <property type="match status" value="1"/>
</dbReference>
<dbReference type="NCBIfam" id="TIGR03625">
    <property type="entry name" value="L3_bact"/>
    <property type="match status" value="1"/>
</dbReference>
<dbReference type="GO" id="GO:0005762">
    <property type="term" value="C:mitochondrial large ribosomal subunit"/>
    <property type="evidence" value="ECO:0007669"/>
    <property type="project" value="TreeGrafter"/>
</dbReference>
<sequence>MAPRIPARCWAPLTRPSARATPSSLLAGVQQPQPTSIAFRPALSVSVVPTTITTSNFSTTQTRDVKYGWSTLGKRSSFQIKYNEGNGLPERTTSPAAAQRRKERNTPLRTGILATKKGMTAYYTRNGKRMACTVLQVDQCQVVAHKTRERHGYNAVQLGCGSKRPGNVTAPLLGYYEAKGVPPKEHLIEFQVRDERGLAPPVGAQLLPDWFHKGQWVDVRANSRGMGFEGGMKRHGFSGQEASHGNSRNHRTMGSVGPSQGSGSRILPGKKMPGRMGNERVTMQNLAVLRVDNDLGIIVVKGCVAGPKGALVRVSDAVKMDPPPQEFIDEMNSALNDRFPNAAEDLEEARKRHLELKELRRQGRIEEAIKLGVHEDAEAVEEPVVAV</sequence>
<evidence type="ECO:0000256" key="1">
    <source>
        <dbReference type="ARBA" id="ARBA00006540"/>
    </source>
</evidence>
<dbReference type="Proteomes" id="UP001320245">
    <property type="component" value="Unassembled WGS sequence"/>
</dbReference>
<dbReference type="PANTHER" id="PTHR11229:SF8">
    <property type="entry name" value="LARGE RIBOSOMAL SUBUNIT PROTEIN UL3M"/>
    <property type="match status" value="1"/>
</dbReference>
<feature type="region of interest" description="Disordered" evidence="5">
    <location>
        <begin position="83"/>
        <end position="106"/>
    </location>
</feature>
<name>A0AAN9YLN1_9PEZI</name>
<evidence type="ECO:0000313" key="6">
    <source>
        <dbReference type="EMBL" id="KAK7746900.1"/>
    </source>
</evidence>
<keyword evidence="7" id="KW-1185">Reference proteome</keyword>
<reference evidence="6 7" key="1">
    <citation type="journal article" date="2023" name="PLoS ONE">
        <title>Cytospora paraplurivora sp. nov. isolated from orchards with fruit tree decline syndrome in Ontario, Canada.</title>
        <authorList>
            <person name="Ilyukhin E."/>
            <person name="Nguyen H.D.T."/>
            <person name="Castle A.J."/>
            <person name="Ellouze W."/>
        </authorList>
    </citation>
    <scope>NUCLEOTIDE SEQUENCE [LARGE SCALE GENOMIC DNA]</scope>
    <source>
        <strain evidence="6 7">FDS-564</strain>
    </source>
</reference>
<comment type="similarity">
    <text evidence="1">Belongs to the universal ribosomal protein uL3 family.</text>
</comment>
<dbReference type="SUPFAM" id="SSF50447">
    <property type="entry name" value="Translation proteins"/>
    <property type="match status" value="1"/>
</dbReference>
<proteinExistence type="inferred from homology"/>
<evidence type="ECO:0000256" key="2">
    <source>
        <dbReference type="ARBA" id="ARBA00022980"/>
    </source>
</evidence>
<dbReference type="AlphaFoldDB" id="A0AAN9YLN1"/>
<evidence type="ECO:0000256" key="5">
    <source>
        <dbReference type="SAM" id="MobiDB-lite"/>
    </source>
</evidence>
<dbReference type="Gene3D" id="2.40.30.10">
    <property type="entry name" value="Translation factors"/>
    <property type="match status" value="2"/>
</dbReference>
<dbReference type="GO" id="GO:0003735">
    <property type="term" value="F:structural constituent of ribosome"/>
    <property type="evidence" value="ECO:0007669"/>
    <property type="project" value="InterPro"/>
</dbReference>
<gene>
    <name evidence="6" type="ORF">SLS53_002088</name>
</gene>
<comment type="caution">
    <text evidence="6">The sequence shown here is derived from an EMBL/GenBank/DDBJ whole genome shotgun (WGS) entry which is preliminary data.</text>
</comment>
<evidence type="ECO:0000256" key="4">
    <source>
        <dbReference type="ARBA" id="ARBA00035209"/>
    </source>
</evidence>
<feature type="region of interest" description="Disordered" evidence="5">
    <location>
        <begin position="236"/>
        <end position="275"/>
    </location>
</feature>
<dbReference type="FunFam" id="2.40.30.10:FF:000004">
    <property type="entry name" value="50S ribosomal protein L3"/>
    <property type="match status" value="1"/>
</dbReference>
<dbReference type="InterPro" id="IPR000597">
    <property type="entry name" value="Ribosomal_uL3"/>
</dbReference>
<organism evidence="6 7">
    <name type="scientific">Cytospora paraplurivora</name>
    <dbReference type="NCBI Taxonomy" id="2898453"/>
    <lineage>
        <taxon>Eukaryota</taxon>
        <taxon>Fungi</taxon>
        <taxon>Dikarya</taxon>
        <taxon>Ascomycota</taxon>
        <taxon>Pezizomycotina</taxon>
        <taxon>Sordariomycetes</taxon>
        <taxon>Sordariomycetidae</taxon>
        <taxon>Diaporthales</taxon>
        <taxon>Cytosporaceae</taxon>
        <taxon>Cytospora</taxon>
    </lineage>
</organism>
<accession>A0AAN9YLN1</accession>
<dbReference type="InterPro" id="IPR019927">
    <property type="entry name" value="Ribosomal_uL3_bac/org-type"/>
</dbReference>
<dbReference type="HAMAP" id="MF_01325_B">
    <property type="entry name" value="Ribosomal_uL3_B"/>
    <property type="match status" value="1"/>
</dbReference>
<keyword evidence="2" id="KW-0689">Ribosomal protein</keyword>
<dbReference type="EMBL" id="JAJSPL020000005">
    <property type="protein sequence ID" value="KAK7746900.1"/>
    <property type="molecule type" value="Genomic_DNA"/>
</dbReference>